<dbReference type="RefSeq" id="WP_104419534.1">
    <property type="nucleotide sequence ID" value="NZ_PTJC01000005.1"/>
</dbReference>
<evidence type="ECO:0000256" key="1">
    <source>
        <dbReference type="SAM" id="MobiDB-lite"/>
    </source>
</evidence>
<evidence type="ECO:0000313" key="3">
    <source>
        <dbReference type="EMBL" id="PPK88514.1"/>
    </source>
</evidence>
<feature type="compositionally biased region" description="Low complexity" evidence="1">
    <location>
        <begin position="18"/>
        <end position="30"/>
    </location>
</feature>
<dbReference type="SUPFAM" id="SSF50952">
    <property type="entry name" value="Soluble quinoprotein glucose dehydrogenase"/>
    <property type="match status" value="1"/>
</dbReference>
<name>A0A2S6IAI6_9BACT</name>
<feature type="region of interest" description="Disordered" evidence="1">
    <location>
        <begin position="18"/>
        <end position="37"/>
    </location>
</feature>
<dbReference type="PANTHER" id="PTHR19328">
    <property type="entry name" value="HEDGEHOG-INTERACTING PROTEIN"/>
    <property type="match status" value="1"/>
</dbReference>
<proteinExistence type="predicted"/>
<keyword evidence="4" id="KW-1185">Reference proteome</keyword>
<sequence length="394" mass="43230">MRYLYLFLLTATLAACDPGATTPEETTPAAPDREADGEEPMMLTAAGVESETVFDFEDIIWGFTWLPDGRILATVKDGRFLLIDGDGHTEIAGAPEVRDAGQGGLLDVLLDQDFENNRYVYLTYSRPEQGGELGFTSVGRGTLSQDATRLENFTSLYDGGPATDKGQHYGSRMVWGPENGHLYFTIGDRGNRDENPQDTTRDGGKVYRITADGAIPQDNPFAGVPGAKEAIYSYGHRNLQGLAVHPETGAIWEHEHGPRGGDEVNVIEAGKNYGWPVITYGINYDGTQITQEVGMEGMEQPVHYWVPSIAPSGMAFVTGDRYPGWKNDLLVGSLRFSFLKLVHLDGTEVTGEQDLIKNIGRLRDVRMGPDDYIYASIEGTGIVRVVPRSDELSR</sequence>
<dbReference type="EMBL" id="PTJC01000005">
    <property type="protein sequence ID" value="PPK88514.1"/>
    <property type="molecule type" value="Genomic_DNA"/>
</dbReference>
<reference evidence="3 4" key="1">
    <citation type="submission" date="2018-02" db="EMBL/GenBank/DDBJ databases">
        <title>Genomic Encyclopedia of Archaeal and Bacterial Type Strains, Phase II (KMG-II): from individual species to whole genera.</title>
        <authorList>
            <person name="Goeker M."/>
        </authorList>
    </citation>
    <scope>NUCLEOTIDE SEQUENCE [LARGE SCALE GENOMIC DNA]</scope>
    <source>
        <strain evidence="3 4">DSM 29526</strain>
    </source>
</reference>
<dbReference type="Pfam" id="PF07995">
    <property type="entry name" value="GSDH"/>
    <property type="match status" value="1"/>
</dbReference>
<organism evidence="3 4">
    <name type="scientific">Neolewinella xylanilytica</name>
    <dbReference type="NCBI Taxonomy" id="1514080"/>
    <lineage>
        <taxon>Bacteria</taxon>
        <taxon>Pseudomonadati</taxon>
        <taxon>Bacteroidota</taxon>
        <taxon>Saprospiria</taxon>
        <taxon>Saprospirales</taxon>
        <taxon>Lewinellaceae</taxon>
        <taxon>Neolewinella</taxon>
    </lineage>
</organism>
<comment type="caution">
    <text evidence="3">The sequence shown here is derived from an EMBL/GenBank/DDBJ whole genome shotgun (WGS) entry which is preliminary data.</text>
</comment>
<protein>
    <submittedName>
        <fullName evidence="3">Glucose/arabinose dehydrogenase</fullName>
    </submittedName>
</protein>
<evidence type="ECO:0000259" key="2">
    <source>
        <dbReference type="Pfam" id="PF07995"/>
    </source>
</evidence>
<dbReference type="PROSITE" id="PS51257">
    <property type="entry name" value="PROKAR_LIPOPROTEIN"/>
    <property type="match status" value="1"/>
</dbReference>
<dbReference type="OrthoDB" id="9770043at2"/>
<dbReference type="InterPro" id="IPR011041">
    <property type="entry name" value="Quinoprot_gluc/sorb_DH_b-prop"/>
</dbReference>
<dbReference type="InterPro" id="IPR012938">
    <property type="entry name" value="Glc/Sorbosone_DH"/>
</dbReference>
<dbReference type="Proteomes" id="UP000237662">
    <property type="component" value="Unassembled WGS sequence"/>
</dbReference>
<dbReference type="InterPro" id="IPR011042">
    <property type="entry name" value="6-blade_b-propeller_TolB-like"/>
</dbReference>
<accession>A0A2S6IAI6</accession>
<dbReference type="AlphaFoldDB" id="A0A2S6IAI6"/>
<gene>
    <name evidence="3" type="ORF">CLV84_1482</name>
</gene>
<feature type="domain" description="Glucose/Sorbosone dehydrogenase" evidence="2">
    <location>
        <begin position="60"/>
        <end position="379"/>
    </location>
</feature>
<dbReference type="PANTHER" id="PTHR19328:SF75">
    <property type="entry name" value="ALDOSE SUGAR DEHYDROGENASE YLII"/>
    <property type="match status" value="1"/>
</dbReference>
<dbReference type="Gene3D" id="2.120.10.30">
    <property type="entry name" value="TolB, C-terminal domain"/>
    <property type="match status" value="1"/>
</dbReference>
<evidence type="ECO:0000313" key="4">
    <source>
        <dbReference type="Proteomes" id="UP000237662"/>
    </source>
</evidence>